<comment type="caution">
    <text evidence="2">The sequence shown here is derived from an EMBL/GenBank/DDBJ whole genome shotgun (WGS) entry which is preliminary data.</text>
</comment>
<sequence>MDWLVIACCVVVMVSGAFNFLHFGVESVFGVGGVLDHSGRTVGFQKTVRSFDVAVAVIRLVMALYVVGVRVVHGVIEVERGGCVGVVAVVVVFITVVFDDRRWIG</sequence>
<keyword evidence="3" id="KW-1185">Reference proteome</keyword>
<keyword evidence="1" id="KW-0472">Membrane</keyword>
<name>A0A6G0YK20_APHCR</name>
<reference evidence="2 3" key="1">
    <citation type="submission" date="2019-08" db="EMBL/GenBank/DDBJ databases">
        <title>Whole genome of Aphis craccivora.</title>
        <authorList>
            <person name="Voronova N.V."/>
            <person name="Shulinski R.S."/>
            <person name="Bandarenka Y.V."/>
            <person name="Zhorov D.G."/>
            <person name="Warner D."/>
        </authorList>
    </citation>
    <scope>NUCLEOTIDE SEQUENCE [LARGE SCALE GENOMIC DNA]</scope>
    <source>
        <strain evidence="2">180601</strain>
        <tissue evidence="2">Whole Body</tissue>
    </source>
</reference>
<dbReference type="EMBL" id="VUJU01003552">
    <property type="protein sequence ID" value="KAF0757517.1"/>
    <property type="molecule type" value="Genomic_DNA"/>
</dbReference>
<feature type="transmembrane region" description="Helical" evidence="1">
    <location>
        <begin position="54"/>
        <end position="72"/>
    </location>
</feature>
<organism evidence="2 3">
    <name type="scientific">Aphis craccivora</name>
    <name type="common">Cowpea aphid</name>
    <dbReference type="NCBI Taxonomy" id="307492"/>
    <lineage>
        <taxon>Eukaryota</taxon>
        <taxon>Metazoa</taxon>
        <taxon>Ecdysozoa</taxon>
        <taxon>Arthropoda</taxon>
        <taxon>Hexapoda</taxon>
        <taxon>Insecta</taxon>
        <taxon>Pterygota</taxon>
        <taxon>Neoptera</taxon>
        <taxon>Paraneoptera</taxon>
        <taxon>Hemiptera</taxon>
        <taxon>Sternorrhyncha</taxon>
        <taxon>Aphidomorpha</taxon>
        <taxon>Aphidoidea</taxon>
        <taxon>Aphididae</taxon>
        <taxon>Aphidini</taxon>
        <taxon>Aphis</taxon>
        <taxon>Aphis</taxon>
    </lineage>
</organism>
<accession>A0A6G0YK20</accession>
<evidence type="ECO:0000256" key="1">
    <source>
        <dbReference type="SAM" id="Phobius"/>
    </source>
</evidence>
<dbReference type="Proteomes" id="UP000478052">
    <property type="component" value="Unassembled WGS sequence"/>
</dbReference>
<proteinExistence type="predicted"/>
<protein>
    <submittedName>
        <fullName evidence="2">Uncharacterized protein</fullName>
    </submittedName>
</protein>
<dbReference type="AlphaFoldDB" id="A0A6G0YK20"/>
<keyword evidence="1" id="KW-1133">Transmembrane helix</keyword>
<gene>
    <name evidence="2" type="ORF">FWK35_00010492</name>
</gene>
<feature type="transmembrane region" description="Helical" evidence="1">
    <location>
        <begin position="81"/>
        <end position="98"/>
    </location>
</feature>
<evidence type="ECO:0000313" key="2">
    <source>
        <dbReference type="EMBL" id="KAF0757517.1"/>
    </source>
</evidence>
<keyword evidence="1" id="KW-0812">Transmembrane</keyword>
<evidence type="ECO:0000313" key="3">
    <source>
        <dbReference type="Proteomes" id="UP000478052"/>
    </source>
</evidence>